<dbReference type="InterPro" id="IPR036908">
    <property type="entry name" value="RlpA-like_sf"/>
</dbReference>
<protein>
    <submittedName>
        <fullName evidence="3">DUF348 domain-containing protein</fullName>
    </submittedName>
</protein>
<proteinExistence type="predicted"/>
<evidence type="ECO:0000259" key="2">
    <source>
        <dbReference type="PROSITE" id="PS51109"/>
    </source>
</evidence>
<feature type="domain" description="G5" evidence="2">
    <location>
        <begin position="181"/>
        <end position="261"/>
    </location>
</feature>
<dbReference type="InterPro" id="IPR011098">
    <property type="entry name" value="G5_dom"/>
</dbReference>
<organism evidence="3 4">
    <name type="scientific">Peribacillus faecalis</name>
    <dbReference type="NCBI Taxonomy" id="2772559"/>
    <lineage>
        <taxon>Bacteria</taxon>
        <taxon>Bacillati</taxon>
        <taxon>Bacillota</taxon>
        <taxon>Bacilli</taxon>
        <taxon>Bacillales</taxon>
        <taxon>Bacillaceae</taxon>
        <taxon>Peribacillus</taxon>
    </lineage>
</organism>
<dbReference type="SMART" id="SM01208">
    <property type="entry name" value="G5"/>
    <property type="match status" value="1"/>
</dbReference>
<dbReference type="Gene3D" id="2.20.230.10">
    <property type="entry name" value="Resuscitation-promoting factor rpfb"/>
    <property type="match status" value="1"/>
</dbReference>
<gene>
    <name evidence="3" type="ORF">IEO70_11350</name>
</gene>
<name>A0A927CYD3_9BACI</name>
<evidence type="ECO:0000313" key="4">
    <source>
        <dbReference type="Proteomes" id="UP000602076"/>
    </source>
</evidence>
<evidence type="ECO:0000313" key="3">
    <source>
        <dbReference type="EMBL" id="MBD3108957.1"/>
    </source>
</evidence>
<dbReference type="SUPFAM" id="SSF50685">
    <property type="entry name" value="Barwin-like endoglucanases"/>
    <property type="match status" value="1"/>
</dbReference>
<dbReference type="Proteomes" id="UP000602076">
    <property type="component" value="Unassembled WGS sequence"/>
</dbReference>
<dbReference type="InterPro" id="IPR010611">
    <property type="entry name" value="3D_dom"/>
</dbReference>
<dbReference type="GO" id="GO:0009254">
    <property type="term" value="P:peptidoglycan turnover"/>
    <property type="evidence" value="ECO:0007669"/>
    <property type="project" value="InterPro"/>
</dbReference>
<keyword evidence="4" id="KW-1185">Reference proteome</keyword>
<dbReference type="InterPro" id="IPR007137">
    <property type="entry name" value="DUF348"/>
</dbReference>
<dbReference type="Pfam" id="PF06725">
    <property type="entry name" value="3D"/>
    <property type="match status" value="1"/>
</dbReference>
<keyword evidence="1" id="KW-0732">Signal</keyword>
<dbReference type="PANTHER" id="PTHR39160">
    <property type="entry name" value="CELL WALL-BINDING PROTEIN YOCH"/>
    <property type="match status" value="1"/>
</dbReference>
<dbReference type="Pfam" id="PF03990">
    <property type="entry name" value="DUF348"/>
    <property type="match status" value="3"/>
</dbReference>
<dbReference type="Gene3D" id="2.40.40.10">
    <property type="entry name" value="RlpA-like domain"/>
    <property type="match status" value="1"/>
</dbReference>
<comment type="caution">
    <text evidence="3">The sequence shown here is derived from an EMBL/GenBank/DDBJ whole genome shotgun (WGS) entry which is preliminary data.</text>
</comment>
<reference evidence="3" key="1">
    <citation type="submission" date="2020-09" db="EMBL/GenBank/DDBJ databases">
        <title>Bacillus faecalis sp. nov., a moderately halophilic bacterium isolated from cow faeces.</title>
        <authorList>
            <person name="Jiang L."/>
            <person name="Lee J."/>
        </authorList>
    </citation>
    <scope>NUCLEOTIDE SEQUENCE</scope>
    <source>
        <strain evidence="3">AGMB 02131</strain>
    </source>
</reference>
<sequence>MVAIGLTFYQGTKKTVALTIDGEEKVVSTHAKTVKDLLDDLNISLTEHDYLHPEANTELSEELEITWVPASQVTVIIDGEPQEIWTTKKTVGEFLEEQNIGLSETDKISHEMDSTLKAAMTISVERSFSLTLNDGGTSKEVWSTSTTVADFLEQQGITLNELDRVEPALETTIAANDVVNVVRVEKVTDVVEEPVSFAVVSQKDNTLQKGQEKVLTEGKEGLVAKEYEVTKENGTEVSRNLVSETVVQEKKDKVVAVGTKVVQVASRGQSSSAPEGGTEMTVESTAYTAYCAGCSGTTATGFNLKSNPNAKVIAVDPQVIPLGTKVWVEGYGYAVAADTGGAIKGNKIDVFFSEKSQAYKWGRKKVKIRIVN</sequence>
<dbReference type="EMBL" id="JACXSI010000025">
    <property type="protein sequence ID" value="MBD3108957.1"/>
    <property type="molecule type" value="Genomic_DNA"/>
</dbReference>
<dbReference type="AlphaFoldDB" id="A0A927CYD3"/>
<dbReference type="PROSITE" id="PS51109">
    <property type="entry name" value="G5"/>
    <property type="match status" value="1"/>
</dbReference>
<dbReference type="GO" id="GO:0019867">
    <property type="term" value="C:outer membrane"/>
    <property type="evidence" value="ECO:0007669"/>
    <property type="project" value="InterPro"/>
</dbReference>
<evidence type="ECO:0000256" key="1">
    <source>
        <dbReference type="ARBA" id="ARBA00022729"/>
    </source>
</evidence>
<dbReference type="CDD" id="cd22786">
    <property type="entry name" value="DPBB_YuiC-like"/>
    <property type="match status" value="1"/>
</dbReference>
<dbReference type="GO" id="GO:0004553">
    <property type="term" value="F:hydrolase activity, hydrolyzing O-glycosyl compounds"/>
    <property type="evidence" value="ECO:0007669"/>
    <property type="project" value="InterPro"/>
</dbReference>
<dbReference type="Pfam" id="PF07501">
    <property type="entry name" value="G5"/>
    <property type="match status" value="1"/>
</dbReference>
<dbReference type="PANTHER" id="PTHR39160:SF4">
    <property type="entry name" value="RESUSCITATION-PROMOTING FACTOR RPFB"/>
    <property type="match status" value="1"/>
</dbReference>
<accession>A0A927CYD3</accession>
<dbReference type="InterPro" id="IPR051933">
    <property type="entry name" value="Resuscitation_pf_RpfB"/>
</dbReference>